<sequence>MKEYWTFLELQSNDSYADDAQAYGAGAVEAYLTHDLMEKQFKNMYSRYCNNQHEYCERLSKFLLENLKYSNSQEHLYESTDPYWHMVHLQMKQLAGLSDHFENKTLNVSNEYLNVTRALFFNVEGDLIDLEGVLRRVHDENSIDQTPACSALIKVVADNDDILFAHDTWFVYRSMLRIEKKYMFPWHFTSKSRKTIPGHTISMSSYPGKLVSLDDFYLASSGLAITETSIPNNNDNLWNLVKPDSGPLTWVRGMVATRLAVTGSQWVDYFGKLNSGT</sequence>
<proteinExistence type="inferred from homology"/>
<dbReference type="HOGENOM" id="CLU_1005709_0_0_1"/>
<evidence type="ECO:0000256" key="1">
    <source>
        <dbReference type="ARBA" id="ARBA00007835"/>
    </source>
</evidence>
<organism>
    <name type="scientific">Ixodes scapularis</name>
    <name type="common">Black-legged tick</name>
    <name type="synonym">Deer tick</name>
    <dbReference type="NCBI Taxonomy" id="6945"/>
    <lineage>
        <taxon>Eukaryota</taxon>
        <taxon>Metazoa</taxon>
        <taxon>Ecdysozoa</taxon>
        <taxon>Arthropoda</taxon>
        <taxon>Chelicerata</taxon>
        <taxon>Arachnida</taxon>
        <taxon>Acari</taxon>
        <taxon>Parasitiformes</taxon>
        <taxon>Ixodida</taxon>
        <taxon>Ixodoidea</taxon>
        <taxon>Ixodidae</taxon>
        <taxon>Ixodinae</taxon>
        <taxon>Ixodes</taxon>
    </lineage>
</organism>
<dbReference type="OrthoDB" id="443524at2759"/>
<accession>B7PJF5</accession>
<dbReference type="EMBL" id="ABJB010682203">
    <property type="status" value="NOT_ANNOTATED_CDS"/>
    <property type="molecule type" value="Genomic_DNA"/>
</dbReference>
<keyword evidence="6" id="KW-0325">Glycoprotein</keyword>
<dbReference type="Pfam" id="PF04916">
    <property type="entry name" value="Phospholip_B"/>
    <property type="match status" value="1"/>
</dbReference>
<dbReference type="PaxDb" id="6945-B7PJF5"/>
<dbReference type="Gene3D" id="3.60.60.30">
    <property type="match status" value="1"/>
</dbReference>
<evidence type="ECO:0000256" key="3">
    <source>
        <dbReference type="ARBA" id="ARBA00022801"/>
    </source>
</evidence>
<name>B7PJF5_IXOSC</name>
<reference evidence="9" key="2">
    <citation type="submission" date="2020-05" db="UniProtKB">
        <authorList>
            <consortium name="EnsemblMetazoa"/>
        </authorList>
    </citation>
    <scope>IDENTIFICATION</scope>
    <source>
        <strain evidence="9">wikel</strain>
    </source>
</reference>
<dbReference type="InterPro" id="IPR007000">
    <property type="entry name" value="PLipase_B-like"/>
</dbReference>
<dbReference type="EMBL" id="DS726267">
    <property type="protein sequence ID" value="EEC06727.1"/>
    <property type="molecule type" value="Genomic_DNA"/>
</dbReference>
<dbReference type="PANTHER" id="PTHR12370">
    <property type="entry name" value="PHOSPHOLIPASE B-RELATED"/>
    <property type="match status" value="1"/>
</dbReference>
<dbReference type="PANTHER" id="PTHR12370:SF3">
    <property type="entry name" value="PHOSPHOLIPASE B-LIKE 2-RELATED"/>
    <property type="match status" value="1"/>
</dbReference>
<dbReference type="Proteomes" id="UP000001555">
    <property type="component" value="Unassembled WGS sequence"/>
</dbReference>
<evidence type="ECO:0000256" key="7">
    <source>
        <dbReference type="RuleBase" id="RU364138"/>
    </source>
</evidence>
<keyword evidence="10" id="KW-1185">Reference proteome</keyword>
<comment type="similarity">
    <text evidence="1 7">Belongs to the phospholipase B-like family.</text>
</comment>
<keyword evidence="4 7" id="KW-0442">Lipid degradation</keyword>
<evidence type="ECO:0000256" key="5">
    <source>
        <dbReference type="ARBA" id="ARBA00023098"/>
    </source>
</evidence>
<keyword evidence="2" id="KW-0732">Signal</keyword>
<dbReference type="EnsemblMetazoa" id="ISCW004683-RA">
    <property type="protein sequence ID" value="ISCW004683-PA"/>
    <property type="gene ID" value="ISCW004683"/>
</dbReference>
<evidence type="ECO:0000256" key="2">
    <source>
        <dbReference type="ARBA" id="ARBA00022729"/>
    </source>
</evidence>
<keyword evidence="3 7" id="KW-0378">Hydrolase</keyword>
<dbReference type="EC" id="3.1.1.-" evidence="7"/>
<gene>
    <name evidence="8" type="ORF">IscW_ISCW004683</name>
</gene>
<dbReference type="AlphaFoldDB" id="B7PJF5"/>
<keyword evidence="5 7" id="KW-0443">Lipid metabolism</keyword>
<dbReference type="STRING" id="6945.B7PJF5"/>
<dbReference type="VEuPathDB" id="VectorBase:ISCP_028570"/>
<evidence type="ECO:0000313" key="8">
    <source>
        <dbReference type="EMBL" id="EEC06727.1"/>
    </source>
</evidence>
<comment type="function">
    <text evidence="7">Putative phospholipase.</text>
</comment>
<dbReference type="GO" id="GO:0004620">
    <property type="term" value="F:phospholipase activity"/>
    <property type="evidence" value="ECO:0000318"/>
    <property type="project" value="GO_Central"/>
</dbReference>
<dbReference type="InParanoid" id="B7PJF5"/>
<dbReference type="EMBL" id="ABJB011020543">
    <property type="status" value="NOT_ANNOTATED_CDS"/>
    <property type="molecule type" value="Genomic_DNA"/>
</dbReference>
<evidence type="ECO:0000313" key="10">
    <source>
        <dbReference type="Proteomes" id="UP000001555"/>
    </source>
</evidence>
<dbReference type="GO" id="GO:0009395">
    <property type="term" value="P:phospholipid catabolic process"/>
    <property type="evidence" value="ECO:0000318"/>
    <property type="project" value="GO_Central"/>
</dbReference>
<reference evidence="8 10" key="1">
    <citation type="submission" date="2008-03" db="EMBL/GenBank/DDBJ databases">
        <title>Annotation of Ixodes scapularis.</title>
        <authorList>
            <consortium name="Ixodes scapularis Genome Project Consortium"/>
            <person name="Caler E."/>
            <person name="Hannick L.I."/>
            <person name="Bidwell S."/>
            <person name="Joardar V."/>
            <person name="Thiagarajan M."/>
            <person name="Amedeo P."/>
            <person name="Galinsky K.J."/>
            <person name="Schobel S."/>
            <person name="Inman J."/>
            <person name="Hostetler J."/>
            <person name="Miller J."/>
            <person name="Hammond M."/>
            <person name="Megy K."/>
            <person name="Lawson D."/>
            <person name="Kodira C."/>
            <person name="Sutton G."/>
            <person name="Meyer J."/>
            <person name="Hill C.A."/>
            <person name="Birren B."/>
            <person name="Nene V."/>
            <person name="Collins F."/>
            <person name="Alarcon-Chaidez F."/>
            <person name="Wikel S."/>
            <person name="Strausberg R."/>
        </authorList>
    </citation>
    <scope>NUCLEOTIDE SEQUENCE [LARGE SCALE GENOMIC DNA]</scope>
    <source>
        <strain evidence="10">Wikel</strain>
        <strain evidence="8">Wikel colony</strain>
    </source>
</reference>
<dbReference type="VEuPathDB" id="VectorBase:ISCW004683"/>
<protein>
    <recommendedName>
        <fullName evidence="7">Phospholipase B-like</fullName>
        <ecNumber evidence="7">3.1.1.-</ecNumber>
    </recommendedName>
</protein>
<evidence type="ECO:0000256" key="6">
    <source>
        <dbReference type="ARBA" id="ARBA00023180"/>
    </source>
</evidence>
<dbReference type="VEuPathDB" id="VectorBase:ISCI004683"/>
<dbReference type="GO" id="GO:0005576">
    <property type="term" value="C:extracellular region"/>
    <property type="evidence" value="ECO:0000318"/>
    <property type="project" value="GO_Central"/>
</dbReference>
<dbReference type="EMBL" id="ABJB010409317">
    <property type="status" value="NOT_ANNOTATED_CDS"/>
    <property type="molecule type" value="Genomic_DNA"/>
</dbReference>
<evidence type="ECO:0000313" key="9">
    <source>
        <dbReference type="EnsemblMetazoa" id="ISCW004683-PA"/>
    </source>
</evidence>
<evidence type="ECO:0000256" key="4">
    <source>
        <dbReference type="ARBA" id="ARBA00022963"/>
    </source>
</evidence>
<dbReference type="MEROPS" id="C95.001"/>